<keyword evidence="2" id="KW-1003">Cell membrane</keyword>
<keyword evidence="6 7" id="KW-0472">Membrane</keyword>
<feature type="transmembrane region" description="Helical" evidence="7">
    <location>
        <begin position="338"/>
        <end position="361"/>
    </location>
</feature>
<dbReference type="GO" id="GO:0016740">
    <property type="term" value="F:transferase activity"/>
    <property type="evidence" value="ECO:0007669"/>
    <property type="project" value="UniProtKB-KW"/>
</dbReference>
<evidence type="ECO:0000256" key="4">
    <source>
        <dbReference type="ARBA" id="ARBA00022692"/>
    </source>
</evidence>
<dbReference type="PANTHER" id="PTHR22926:SF3">
    <property type="entry name" value="UNDECAPRENYL-PHOSPHATE ALPHA-N-ACETYLGLUCOSAMINYL 1-PHOSPHATE TRANSFERASE"/>
    <property type="match status" value="1"/>
</dbReference>
<keyword evidence="3 8" id="KW-0808">Transferase</keyword>
<keyword evidence="4 7" id="KW-0812">Transmembrane</keyword>
<feature type="transmembrane region" description="Helical" evidence="7">
    <location>
        <begin position="12"/>
        <end position="36"/>
    </location>
</feature>
<feature type="transmembrane region" description="Helical" evidence="7">
    <location>
        <begin position="257"/>
        <end position="277"/>
    </location>
</feature>
<dbReference type="Proteomes" id="UP001597012">
    <property type="component" value="Unassembled WGS sequence"/>
</dbReference>
<feature type="transmembrane region" description="Helical" evidence="7">
    <location>
        <begin position="233"/>
        <end position="251"/>
    </location>
</feature>
<reference evidence="9" key="1">
    <citation type="journal article" date="2019" name="Int. J. Syst. Evol. Microbiol.">
        <title>The Global Catalogue of Microorganisms (GCM) 10K type strain sequencing project: providing services to taxonomists for standard genome sequencing and annotation.</title>
        <authorList>
            <consortium name="The Broad Institute Genomics Platform"/>
            <consortium name="The Broad Institute Genome Sequencing Center for Infectious Disease"/>
            <person name="Wu L."/>
            <person name="Ma J."/>
        </authorList>
    </citation>
    <scope>NUCLEOTIDE SEQUENCE [LARGE SCALE GENOMIC DNA]</scope>
    <source>
        <strain evidence="9">CCUG 61948</strain>
    </source>
</reference>
<dbReference type="InterPro" id="IPR000715">
    <property type="entry name" value="Glycosyl_transferase_4"/>
</dbReference>
<evidence type="ECO:0000256" key="7">
    <source>
        <dbReference type="SAM" id="Phobius"/>
    </source>
</evidence>
<proteinExistence type="predicted"/>
<evidence type="ECO:0000256" key="1">
    <source>
        <dbReference type="ARBA" id="ARBA00004651"/>
    </source>
</evidence>
<dbReference type="PANTHER" id="PTHR22926">
    <property type="entry name" value="PHOSPHO-N-ACETYLMURAMOYL-PENTAPEPTIDE-TRANSFERASE"/>
    <property type="match status" value="1"/>
</dbReference>
<evidence type="ECO:0000256" key="3">
    <source>
        <dbReference type="ARBA" id="ARBA00022679"/>
    </source>
</evidence>
<evidence type="ECO:0000313" key="8">
    <source>
        <dbReference type="EMBL" id="MFD0797127.1"/>
    </source>
</evidence>
<dbReference type="EC" id="2.7.8.-" evidence="8"/>
<feature type="transmembrane region" description="Helical" evidence="7">
    <location>
        <begin position="202"/>
        <end position="221"/>
    </location>
</feature>
<feature type="transmembrane region" description="Helical" evidence="7">
    <location>
        <begin position="178"/>
        <end position="196"/>
    </location>
</feature>
<keyword evidence="9" id="KW-1185">Reference proteome</keyword>
<organism evidence="8 9">
    <name type="scientific">Maribacter chungangensis</name>
    <dbReference type="NCBI Taxonomy" id="1069117"/>
    <lineage>
        <taxon>Bacteria</taxon>
        <taxon>Pseudomonadati</taxon>
        <taxon>Bacteroidota</taxon>
        <taxon>Flavobacteriia</taxon>
        <taxon>Flavobacteriales</taxon>
        <taxon>Flavobacteriaceae</taxon>
        <taxon>Maribacter</taxon>
    </lineage>
</organism>
<sequence length="463" mass="50920">MNTIKELFLNAHYVPLLAGISAFVLSTSFYLYPIIIKVSKQKGLMDMPDNRKMHKDLTPNLGGLGVFIAFSLSIIFYGLLVELVHSDLIKLLALLGSAIILLFLGVKDDLVSMSPNKKLLGQLLAVLNVVVLTDVRVISFEGMLGIGELPYIVSVLFTVFVFILIINALNLVDGIDGLAGSISIIASLVFGILFFVNDHYLMALISFVFIGSVLGFLRYNLSGKQKIFMGDCGSMLSGFLLAYQGISLLSLNSTESISAIVTNAPVLLLAILSYPLFDLLRVFAIRIKQGKSPFTADSNHIHHRLLRIGLDHKEATIVLSVLSILVIGSSFLTSNLEIHFHLFMTVLIGVVVYLLPFLNVFEEKANMVSAQTKPKQLPSGIGHETISLPGINANSIVFSKRNDMLKDAEQNQGPEQNKLPETALVNELENSFNDITGDRLKKIQKLKKKFSDKKVKDAEKIVD</sequence>
<feature type="transmembrane region" description="Helical" evidence="7">
    <location>
        <begin position="119"/>
        <end position="139"/>
    </location>
</feature>
<comment type="caution">
    <text evidence="8">The sequence shown here is derived from an EMBL/GenBank/DDBJ whole genome shotgun (WGS) entry which is preliminary data.</text>
</comment>
<evidence type="ECO:0000256" key="5">
    <source>
        <dbReference type="ARBA" id="ARBA00022989"/>
    </source>
</evidence>
<evidence type="ECO:0000256" key="2">
    <source>
        <dbReference type="ARBA" id="ARBA00022475"/>
    </source>
</evidence>
<feature type="transmembrane region" description="Helical" evidence="7">
    <location>
        <begin position="57"/>
        <end position="76"/>
    </location>
</feature>
<protein>
    <submittedName>
        <fullName evidence="8">MraY family glycosyltransferase</fullName>
        <ecNumber evidence="8">2.7.8.-</ecNumber>
    </submittedName>
</protein>
<accession>A0ABW3B200</accession>
<feature type="transmembrane region" description="Helical" evidence="7">
    <location>
        <begin position="88"/>
        <end position="107"/>
    </location>
</feature>
<evidence type="ECO:0000256" key="6">
    <source>
        <dbReference type="ARBA" id="ARBA00023136"/>
    </source>
</evidence>
<evidence type="ECO:0000313" key="9">
    <source>
        <dbReference type="Proteomes" id="UP001597012"/>
    </source>
</evidence>
<dbReference type="RefSeq" id="WP_379933247.1">
    <property type="nucleotide sequence ID" value="NZ_JBHTHY010000004.1"/>
</dbReference>
<dbReference type="Pfam" id="PF00953">
    <property type="entry name" value="Glycos_transf_4"/>
    <property type="match status" value="1"/>
</dbReference>
<name>A0ABW3B200_9FLAO</name>
<dbReference type="EMBL" id="JBHTHY010000004">
    <property type="protein sequence ID" value="MFD0797127.1"/>
    <property type="molecule type" value="Genomic_DNA"/>
</dbReference>
<feature type="transmembrane region" description="Helical" evidence="7">
    <location>
        <begin position="315"/>
        <end position="332"/>
    </location>
</feature>
<gene>
    <name evidence="8" type="ORF">ACFQZJ_06625</name>
</gene>
<dbReference type="CDD" id="cd06853">
    <property type="entry name" value="GT_WecA_like"/>
    <property type="match status" value="1"/>
</dbReference>
<feature type="transmembrane region" description="Helical" evidence="7">
    <location>
        <begin position="151"/>
        <end position="171"/>
    </location>
</feature>
<comment type="subcellular location">
    <subcellularLocation>
        <location evidence="1">Cell membrane</location>
        <topology evidence="1">Multi-pass membrane protein</topology>
    </subcellularLocation>
</comment>
<keyword evidence="5 7" id="KW-1133">Transmembrane helix</keyword>